<gene>
    <name evidence="1" type="ORF">ALP8811_02600</name>
</gene>
<dbReference type="PANTHER" id="PTHR43611:SF3">
    <property type="entry name" value="FLAVIN MONONUCLEOTIDE HYDROLASE 1, CHLOROPLATIC"/>
    <property type="match status" value="1"/>
</dbReference>
<organism evidence="1 2">
    <name type="scientific">Aliiroseovarius pelagivivens</name>
    <dbReference type="NCBI Taxonomy" id="1639690"/>
    <lineage>
        <taxon>Bacteria</taxon>
        <taxon>Pseudomonadati</taxon>
        <taxon>Pseudomonadota</taxon>
        <taxon>Alphaproteobacteria</taxon>
        <taxon>Rhodobacterales</taxon>
        <taxon>Paracoccaceae</taxon>
        <taxon>Aliiroseovarius</taxon>
    </lineage>
</organism>
<evidence type="ECO:0008006" key="3">
    <source>
        <dbReference type="Google" id="ProtNLM"/>
    </source>
</evidence>
<dbReference type="PANTHER" id="PTHR43611">
    <property type="entry name" value="ALPHA-D-GLUCOSE 1-PHOSPHATE PHOSPHATASE"/>
    <property type="match status" value="1"/>
</dbReference>
<dbReference type="Gene3D" id="1.10.150.240">
    <property type="entry name" value="Putative phosphatase, domain 2"/>
    <property type="match status" value="1"/>
</dbReference>
<dbReference type="NCBIfam" id="TIGR01509">
    <property type="entry name" value="HAD-SF-IA-v3"/>
    <property type="match status" value="1"/>
</dbReference>
<dbReference type="EMBL" id="OMOI01000002">
    <property type="protein sequence ID" value="SPF78670.1"/>
    <property type="molecule type" value="Genomic_DNA"/>
</dbReference>
<accession>A0A2R8ARS7</accession>
<dbReference type="InterPro" id="IPR023214">
    <property type="entry name" value="HAD_sf"/>
</dbReference>
<dbReference type="InterPro" id="IPR023198">
    <property type="entry name" value="PGP-like_dom2"/>
</dbReference>
<protein>
    <recommendedName>
        <fullName evidence="3">Alpha-D-glucose 1-phosphate phosphatase YihX</fullName>
    </recommendedName>
</protein>
<dbReference type="InterPro" id="IPR006439">
    <property type="entry name" value="HAD-SF_hydro_IA"/>
</dbReference>
<dbReference type="Gene3D" id="3.40.50.1000">
    <property type="entry name" value="HAD superfamily/HAD-like"/>
    <property type="match status" value="1"/>
</dbReference>
<dbReference type="Proteomes" id="UP000244911">
    <property type="component" value="Unassembled WGS sequence"/>
</dbReference>
<dbReference type="SUPFAM" id="SSF56784">
    <property type="entry name" value="HAD-like"/>
    <property type="match status" value="1"/>
</dbReference>
<dbReference type="AlphaFoldDB" id="A0A2R8ARS7"/>
<sequence length="209" mass="23917">MTQNIPVTAVVFDIGNVLIRWQPEELYDQWVGQARREDMFAAVDLHFMNELVDRGGDFRQVIYDTADKHPAYRDEIRWWHDRWLDLAGPAIDLSVATLRALKTRGVPVFALSNFGIGTFEVGEAAYDFLSEFDRRYISGHMGVTKPSARIYQMLEDDCGHAPGGLLFTDDRTENIDAAVQRGWQTHHFTSPRSWADTLIARDLIKESDL</sequence>
<dbReference type="RefSeq" id="WP_245924660.1">
    <property type="nucleotide sequence ID" value="NZ_OMOI01000002.1"/>
</dbReference>
<evidence type="ECO:0000313" key="1">
    <source>
        <dbReference type="EMBL" id="SPF78670.1"/>
    </source>
</evidence>
<dbReference type="Pfam" id="PF00702">
    <property type="entry name" value="Hydrolase"/>
    <property type="match status" value="1"/>
</dbReference>
<reference evidence="1 2" key="1">
    <citation type="submission" date="2018-03" db="EMBL/GenBank/DDBJ databases">
        <authorList>
            <person name="Keele B.F."/>
        </authorList>
    </citation>
    <scope>NUCLEOTIDE SEQUENCE [LARGE SCALE GENOMIC DNA]</scope>
    <source>
        <strain evidence="1 2">CECT 8811</strain>
    </source>
</reference>
<keyword evidence="2" id="KW-1185">Reference proteome</keyword>
<proteinExistence type="predicted"/>
<evidence type="ECO:0000313" key="2">
    <source>
        <dbReference type="Proteomes" id="UP000244911"/>
    </source>
</evidence>
<name>A0A2R8ARS7_9RHOB</name>
<dbReference type="InterPro" id="IPR036412">
    <property type="entry name" value="HAD-like_sf"/>
</dbReference>